<comment type="caution">
    <text evidence="1">The sequence shown here is derived from an EMBL/GenBank/DDBJ whole genome shotgun (WGS) entry which is preliminary data.</text>
</comment>
<name>A0AAI9B5R8_ECOLX</name>
<evidence type="ECO:0000313" key="2">
    <source>
        <dbReference type="Proteomes" id="UP000775646"/>
    </source>
</evidence>
<protein>
    <submittedName>
        <fullName evidence="1">Uncharacterized protein</fullName>
    </submittedName>
</protein>
<organism evidence="1 2">
    <name type="scientific">Escherichia coli</name>
    <dbReference type="NCBI Taxonomy" id="562"/>
    <lineage>
        <taxon>Bacteria</taxon>
        <taxon>Pseudomonadati</taxon>
        <taxon>Pseudomonadota</taxon>
        <taxon>Gammaproteobacteria</taxon>
        <taxon>Enterobacterales</taxon>
        <taxon>Enterobacteriaceae</taxon>
        <taxon>Escherichia</taxon>
    </lineage>
</organism>
<proteinExistence type="predicted"/>
<gene>
    <name evidence="1" type="ORF">BCB93_001890</name>
</gene>
<accession>A0AAI9B5R8</accession>
<dbReference type="AlphaFoldDB" id="A0AAI9B5R8"/>
<reference evidence="1" key="1">
    <citation type="submission" date="2020-02" db="EMBL/GenBank/DDBJ databases">
        <authorList>
            <consortium name="GenomeTrakr network: Whole genome sequencing for foodborne pathogen traceback"/>
        </authorList>
    </citation>
    <scope>NUCLEOTIDE SEQUENCE</scope>
    <source>
        <strain evidence="1">CFSAN046653</strain>
    </source>
</reference>
<evidence type="ECO:0000313" key="1">
    <source>
        <dbReference type="EMBL" id="EFI6952265.1"/>
    </source>
</evidence>
<dbReference type="Proteomes" id="UP000775646">
    <property type="component" value="Unassembled WGS sequence"/>
</dbReference>
<sequence length="79" mass="8981">MEKMTMTTKATRGRPCRFDREQLAAIVKAYYQAPKGKAEKEQVLSEHGISIAQFYKSLHKVDLKFFVQVDGEMVEATGI</sequence>
<dbReference type="EMBL" id="AASZRA010000007">
    <property type="protein sequence ID" value="EFI6952265.1"/>
    <property type="molecule type" value="Genomic_DNA"/>
</dbReference>